<dbReference type="EMBL" id="DS999419">
    <property type="protein sequence ID" value="EED86651.1"/>
    <property type="molecule type" value="Genomic_DNA"/>
</dbReference>
<reference evidence="3 4" key="1">
    <citation type="journal article" date="2004" name="Science">
        <title>The genome of the diatom Thalassiosira pseudonana: ecology, evolution, and metabolism.</title>
        <authorList>
            <person name="Armbrust E.V."/>
            <person name="Berges J.A."/>
            <person name="Bowler C."/>
            <person name="Green B.R."/>
            <person name="Martinez D."/>
            <person name="Putnam N.H."/>
            <person name="Zhou S."/>
            <person name="Allen A.E."/>
            <person name="Apt K.E."/>
            <person name="Bechner M."/>
            <person name="Brzezinski M.A."/>
            <person name="Chaal B.K."/>
            <person name="Chiovitti A."/>
            <person name="Davis A.K."/>
            <person name="Demarest M.S."/>
            <person name="Detter J.C."/>
            <person name="Glavina T."/>
            <person name="Goodstein D."/>
            <person name="Hadi M.Z."/>
            <person name="Hellsten U."/>
            <person name="Hildebrand M."/>
            <person name="Jenkins B.D."/>
            <person name="Jurka J."/>
            <person name="Kapitonov V.V."/>
            <person name="Kroger N."/>
            <person name="Lau W.W."/>
            <person name="Lane T.W."/>
            <person name="Larimer F.W."/>
            <person name="Lippmeier J.C."/>
            <person name="Lucas S."/>
            <person name="Medina M."/>
            <person name="Montsant A."/>
            <person name="Obornik M."/>
            <person name="Parker M.S."/>
            <person name="Palenik B."/>
            <person name="Pazour G.J."/>
            <person name="Richardson P.M."/>
            <person name="Rynearson T.A."/>
            <person name="Saito M.A."/>
            <person name="Schwartz D.C."/>
            <person name="Thamatrakoln K."/>
            <person name="Valentin K."/>
            <person name="Vardi A."/>
            <person name="Wilkerson F.P."/>
            <person name="Rokhsar D.S."/>
        </authorList>
    </citation>
    <scope>NUCLEOTIDE SEQUENCE [LARGE SCALE GENOMIC DNA]</scope>
    <source>
        <strain evidence="3 4">CCMP1335</strain>
    </source>
</reference>
<keyword evidence="2" id="KW-0812">Transmembrane</keyword>
<protein>
    <submittedName>
        <fullName evidence="3">Uncharacterized protein</fullName>
    </submittedName>
</protein>
<dbReference type="PaxDb" id="35128-Thaps11133"/>
<evidence type="ECO:0000313" key="4">
    <source>
        <dbReference type="Proteomes" id="UP000001449"/>
    </source>
</evidence>
<feature type="region of interest" description="Disordered" evidence="1">
    <location>
        <begin position="1"/>
        <end position="67"/>
    </location>
</feature>
<sequence length="173" mass="18508">MTITTDNADLETDLGGGLGGDSVPSPSAPHASSASSSNPSMVMEQSTNSDGSLSVKVTKTTSPPNGYHNATIEHYHIPSSMVNTVRTSLDATGEPPSSLYLTRTEETSTLPPNVGFVGGAVATNSSLPAVYPTPGEDQLAIVRPRRGWNFWFNFFLFASFVLYIVFFLVRMFP</sequence>
<dbReference type="RefSeq" id="XP_002296923.1">
    <property type="nucleotide sequence ID" value="XM_002296887.1"/>
</dbReference>
<dbReference type="GO" id="GO:0015112">
    <property type="term" value="F:nitrate transmembrane transporter activity"/>
    <property type="evidence" value="ECO:0000318"/>
    <property type="project" value="GO_Central"/>
</dbReference>
<organism evidence="3 4">
    <name type="scientific">Thalassiosira pseudonana</name>
    <name type="common">Marine diatom</name>
    <name type="synonym">Cyclotella nana</name>
    <dbReference type="NCBI Taxonomy" id="35128"/>
    <lineage>
        <taxon>Eukaryota</taxon>
        <taxon>Sar</taxon>
        <taxon>Stramenopiles</taxon>
        <taxon>Ochrophyta</taxon>
        <taxon>Bacillariophyta</taxon>
        <taxon>Coscinodiscophyceae</taxon>
        <taxon>Thalassiosirophycidae</taxon>
        <taxon>Thalassiosirales</taxon>
        <taxon>Thalassiosiraceae</taxon>
        <taxon>Thalassiosira</taxon>
    </lineage>
</organism>
<dbReference type="InParanoid" id="B8LD58"/>
<dbReference type="GO" id="GO:0015706">
    <property type="term" value="P:nitrate transmembrane transport"/>
    <property type="evidence" value="ECO:0000318"/>
    <property type="project" value="GO_Central"/>
</dbReference>
<evidence type="ECO:0000256" key="2">
    <source>
        <dbReference type="SAM" id="Phobius"/>
    </source>
</evidence>
<keyword evidence="2" id="KW-1133">Transmembrane helix</keyword>
<dbReference type="eggNOG" id="ENOG502TARU">
    <property type="taxonomic scope" value="Eukaryota"/>
</dbReference>
<dbReference type="Proteomes" id="UP000001449">
    <property type="component" value="Unassembled WGS sequence"/>
</dbReference>
<gene>
    <name evidence="3" type="ORF">THAPSDRAFT_11133</name>
</gene>
<dbReference type="GeneID" id="7446288"/>
<dbReference type="AlphaFoldDB" id="B8LD58"/>
<keyword evidence="2" id="KW-0472">Membrane</keyword>
<proteinExistence type="predicted"/>
<keyword evidence="4" id="KW-1185">Reference proteome</keyword>
<name>B8LD58_THAPS</name>
<feature type="compositionally biased region" description="Low complexity" evidence="1">
    <location>
        <begin position="21"/>
        <end position="40"/>
    </location>
</feature>
<reference evidence="3 4" key="2">
    <citation type="journal article" date="2008" name="Nature">
        <title>The Phaeodactylum genome reveals the evolutionary history of diatom genomes.</title>
        <authorList>
            <person name="Bowler C."/>
            <person name="Allen A.E."/>
            <person name="Badger J.H."/>
            <person name="Grimwood J."/>
            <person name="Jabbari K."/>
            <person name="Kuo A."/>
            <person name="Maheswari U."/>
            <person name="Martens C."/>
            <person name="Maumus F."/>
            <person name="Otillar R.P."/>
            <person name="Rayko E."/>
            <person name="Salamov A."/>
            <person name="Vandepoele K."/>
            <person name="Beszteri B."/>
            <person name="Gruber A."/>
            <person name="Heijde M."/>
            <person name="Katinka M."/>
            <person name="Mock T."/>
            <person name="Valentin K."/>
            <person name="Verret F."/>
            <person name="Berges J.A."/>
            <person name="Brownlee C."/>
            <person name="Cadoret J.P."/>
            <person name="Chiovitti A."/>
            <person name="Choi C.J."/>
            <person name="Coesel S."/>
            <person name="De Martino A."/>
            <person name="Detter J.C."/>
            <person name="Durkin C."/>
            <person name="Falciatore A."/>
            <person name="Fournet J."/>
            <person name="Haruta M."/>
            <person name="Huysman M.J."/>
            <person name="Jenkins B.D."/>
            <person name="Jiroutova K."/>
            <person name="Jorgensen R.E."/>
            <person name="Joubert Y."/>
            <person name="Kaplan A."/>
            <person name="Kroger N."/>
            <person name="Kroth P.G."/>
            <person name="La Roche J."/>
            <person name="Lindquist E."/>
            <person name="Lommer M."/>
            <person name="Martin-Jezequel V."/>
            <person name="Lopez P.J."/>
            <person name="Lucas S."/>
            <person name="Mangogna M."/>
            <person name="McGinnis K."/>
            <person name="Medlin L.K."/>
            <person name="Montsant A."/>
            <person name="Oudot-Le Secq M.P."/>
            <person name="Napoli C."/>
            <person name="Obornik M."/>
            <person name="Parker M.S."/>
            <person name="Petit J.L."/>
            <person name="Porcel B.M."/>
            <person name="Poulsen N."/>
            <person name="Robison M."/>
            <person name="Rychlewski L."/>
            <person name="Rynearson T.A."/>
            <person name="Schmutz J."/>
            <person name="Shapiro H."/>
            <person name="Siaut M."/>
            <person name="Stanley M."/>
            <person name="Sussman M.R."/>
            <person name="Taylor A.R."/>
            <person name="Vardi A."/>
            <person name="von Dassow P."/>
            <person name="Vyverman W."/>
            <person name="Willis A."/>
            <person name="Wyrwicz L.S."/>
            <person name="Rokhsar D.S."/>
            <person name="Weissenbach J."/>
            <person name="Armbrust E.V."/>
            <person name="Green B.R."/>
            <person name="Van de Peer Y."/>
            <person name="Grigoriev I.V."/>
        </authorList>
    </citation>
    <scope>NUCLEOTIDE SEQUENCE [LARGE SCALE GENOMIC DNA]</scope>
    <source>
        <strain evidence="3 4">CCMP1335</strain>
    </source>
</reference>
<accession>B8LD58</accession>
<feature type="transmembrane region" description="Helical" evidence="2">
    <location>
        <begin position="150"/>
        <end position="172"/>
    </location>
</feature>
<dbReference type="HOGENOM" id="CLU_1550680_0_0_1"/>
<dbReference type="KEGG" id="tps:THAPSDRAFT_11133"/>
<evidence type="ECO:0000313" key="3">
    <source>
        <dbReference type="EMBL" id="EED86651.1"/>
    </source>
</evidence>
<evidence type="ECO:0000256" key="1">
    <source>
        <dbReference type="SAM" id="MobiDB-lite"/>
    </source>
</evidence>
<feature type="compositionally biased region" description="Polar residues" evidence="1">
    <location>
        <begin position="43"/>
        <end position="64"/>
    </location>
</feature>